<dbReference type="GeneID" id="100135776"/>
<dbReference type="GO" id="GO:0008061">
    <property type="term" value="F:chitin binding"/>
    <property type="evidence" value="ECO:0007669"/>
    <property type="project" value="UniProtKB-KW"/>
</dbReference>
<dbReference type="Gene3D" id="3.10.50.10">
    <property type="match status" value="1"/>
</dbReference>
<dbReference type="FunFam" id="3.20.20.80:FF:000007">
    <property type="entry name" value="Acidic mammalian chitinase"/>
    <property type="match status" value="1"/>
</dbReference>
<dbReference type="CAZy" id="GH18">
    <property type="family name" value="Glycoside Hydrolase Family 18"/>
</dbReference>
<evidence type="ECO:0000256" key="10">
    <source>
        <dbReference type="ARBA" id="ARBA00023326"/>
    </source>
</evidence>
<protein>
    <recommendedName>
        <fullName evidence="3">chitinase</fullName>
        <ecNumber evidence="3">3.2.1.14</ecNumber>
    </recommendedName>
</protein>
<accession>A0A1W2VPJ3</accession>
<dbReference type="GeneTree" id="ENSGT00940000168919"/>
<dbReference type="InterPro" id="IPR050314">
    <property type="entry name" value="Glycosyl_Hydrlase_18"/>
</dbReference>
<dbReference type="CDD" id="cd02872">
    <property type="entry name" value="GH18_chitolectin_chitotriosidase"/>
    <property type="match status" value="1"/>
</dbReference>
<dbReference type="GO" id="GO:0008843">
    <property type="term" value="F:endochitinase activity"/>
    <property type="evidence" value="ECO:0007669"/>
    <property type="project" value="UniProtKB-EC"/>
</dbReference>
<evidence type="ECO:0000259" key="14">
    <source>
        <dbReference type="PROSITE" id="PS50940"/>
    </source>
</evidence>
<keyword evidence="10" id="KW-0119">Carbohydrate metabolism</keyword>
<proteinExistence type="evidence at transcript level"/>
<comment type="catalytic activity">
    <reaction evidence="1">
        <text>Random endo-hydrolysis of N-acetyl-beta-D-glucosaminide (1-&gt;4)-beta-linkages in chitin and chitodextrins.</text>
        <dbReference type="EC" id="3.2.1.14"/>
    </reaction>
</comment>
<evidence type="ECO:0000256" key="1">
    <source>
        <dbReference type="ARBA" id="ARBA00000822"/>
    </source>
</evidence>
<evidence type="ECO:0000256" key="4">
    <source>
        <dbReference type="ARBA" id="ARBA00022669"/>
    </source>
</evidence>
<dbReference type="InterPro" id="IPR036508">
    <property type="entry name" value="Chitin-bd_dom_sf"/>
</dbReference>
<dbReference type="GO" id="GO:0006032">
    <property type="term" value="P:chitin catabolic process"/>
    <property type="evidence" value="ECO:0000318"/>
    <property type="project" value="GO_Central"/>
</dbReference>
<dbReference type="PROSITE" id="PS01095">
    <property type="entry name" value="GH18_1"/>
    <property type="match status" value="1"/>
</dbReference>
<feature type="domain" description="GH18" evidence="15">
    <location>
        <begin position="39"/>
        <end position="407"/>
    </location>
</feature>
<keyword evidence="8" id="KW-1015">Disulfide bond</keyword>
<evidence type="ECO:0000256" key="13">
    <source>
        <dbReference type="SAM" id="SignalP"/>
    </source>
</evidence>
<dbReference type="SMART" id="SM00494">
    <property type="entry name" value="ChtBD2"/>
    <property type="match status" value="2"/>
</dbReference>
<dbReference type="InterPro" id="IPR011583">
    <property type="entry name" value="Chitinase_II/V-like_cat"/>
</dbReference>
<evidence type="ECO:0000256" key="11">
    <source>
        <dbReference type="RuleBase" id="RU000489"/>
    </source>
</evidence>
<keyword evidence="9 11" id="KW-0326">Glycosidase</keyword>
<evidence type="ECO:0000256" key="9">
    <source>
        <dbReference type="ARBA" id="ARBA00023295"/>
    </source>
</evidence>
<dbReference type="SUPFAM" id="SSF54556">
    <property type="entry name" value="Chitinase insertion domain"/>
    <property type="match status" value="1"/>
</dbReference>
<dbReference type="CAZy" id="CBM14">
    <property type="family name" value="Carbohydrate-Binding Module Family 14"/>
</dbReference>
<evidence type="ECO:0000256" key="3">
    <source>
        <dbReference type="ARBA" id="ARBA00012729"/>
    </source>
</evidence>
<keyword evidence="7" id="KW-0146">Chitin degradation</keyword>
<dbReference type="Ensembl" id="ENSCINT00000028874.2">
    <property type="protein sequence ID" value="ENSCINP00000028628.2"/>
    <property type="gene ID" value="ENSCING00000016570.2"/>
</dbReference>
<dbReference type="PROSITE" id="PS50940">
    <property type="entry name" value="CHIT_BIND_II"/>
    <property type="match status" value="2"/>
</dbReference>
<dbReference type="InterPro" id="IPR002557">
    <property type="entry name" value="Chitin-bd_dom"/>
</dbReference>
<feature type="domain" description="Chitin-binding type-2" evidence="14">
    <location>
        <begin position="590"/>
        <end position="646"/>
    </location>
</feature>
<dbReference type="SMR" id="A7BK23"/>
<dbReference type="HOGENOM" id="CLU_002833_3_1_1"/>
<dbReference type="InterPro" id="IPR001223">
    <property type="entry name" value="Glyco_hydro18_cat"/>
</dbReference>
<dbReference type="Proteomes" id="UP000008144">
    <property type="component" value="Unassembled WGS sequence"/>
</dbReference>
<evidence type="ECO:0000256" key="7">
    <source>
        <dbReference type="ARBA" id="ARBA00023024"/>
    </source>
</evidence>
<dbReference type="PANTHER" id="PTHR11177:SF317">
    <property type="entry name" value="CHITINASE 12-RELATED"/>
    <property type="match status" value="1"/>
</dbReference>
<keyword evidence="5 13" id="KW-0732">Signal</keyword>
<dbReference type="CTD" id="100135776"/>
<dbReference type="SUPFAM" id="SSF51445">
    <property type="entry name" value="(Trans)glycosidases"/>
    <property type="match status" value="1"/>
</dbReference>
<reference evidence="16" key="2">
    <citation type="submission" date="2007-07" db="EMBL/GenBank/DDBJ databases">
        <title>Ci-GH18, a putative chitinase gene with two chitin-binding domains, of an ascidian tunicate Ciona intestinalis.</title>
        <authorList>
            <person name="Nakashima K."/>
            <person name="Satoh N."/>
        </authorList>
    </citation>
    <scope>NUCLEOTIDE SEQUENCE</scope>
</reference>
<evidence type="ECO:0000259" key="15">
    <source>
        <dbReference type="PROSITE" id="PS51910"/>
    </source>
</evidence>
<evidence type="ECO:0000256" key="6">
    <source>
        <dbReference type="ARBA" id="ARBA00022801"/>
    </source>
</evidence>
<evidence type="ECO:0000256" key="8">
    <source>
        <dbReference type="ARBA" id="ARBA00023157"/>
    </source>
</evidence>
<keyword evidence="10" id="KW-0624">Polysaccharide degradation</keyword>
<keyword evidence="18" id="KW-1185">Reference proteome</keyword>
<dbReference type="PANTHER" id="PTHR11177">
    <property type="entry name" value="CHITINASE"/>
    <property type="match status" value="1"/>
</dbReference>
<feature type="domain" description="Chitin-binding type-2" evidence="14">
    <location>
        <begin position="497"/>
        <end position="553"/>
    </location>
</feature>
<keyword evidence="4" id="KW-0147">Chitin-binding</keyword>
<reference evidence="17" key="3">
    <citation type="submission" date="2025-05" db="UniProtKB">
        <authorList>
            <consortium name="Ensembl"/>
        </authorList>
    </citation>
    <scope>IDENTIFICATION</scope>
</reference>
<dbReference type="GO" id="GO:0004568">
    <property type="term" value="F:chitinase activity"/>
    <property type="evidence" value="ECO:0000318"/>
    <property type="project" value="GO_Central"/>
</dbReference>
<dbReference type="OMA" id="EESVNIW"/>
<dbReference type="AlphaFoldDB" id="A7BK23"/>
<evidence type="ECO:0000313" key="16">
    <source>
        <dbReference type="EMBL" id="BAF74591.1"/>
    </source>
</evidence>
<keyword evidence="6 11" id="KW-0378">Hydrolase</keyword>
<dbReference type="InterPro" id="IPR017853">
    <property type="entry name" value="GH"/>
</dbReference>
<dbReference type="SMART" id="SM00636">
    <property type="entry name" value="Glyco_18"/>
    <property type="match status" value="1"/>
</dbReference>
<feature type="region of interest" description="Disordered" evidence="12">
    <location>
        <begin position="458"/>
        <end position="481"/>
    </location>
</feature>
<dbReference type="InterPro" id="IPR001579">
    <property type="entry name" value="Glyco_hydro_18_chit_AS"/>
</dbReference>
<feature type="signal peptide" evidence="13">
    <location>
        <begin position="1"/>
        <end position="16"/>
    </location>
</feature>
<gene>
    <name evidence="16" type="primary">Ci-GH18</name>
    <name evidence="17" type="synonym">gh18</name>
</gene>
<dbReference type="EMBL" id="AB353142">
    <property type="protein sequence ID" value="BAF74591.1"/>
    <property type="molecule type" value="mRNA"/>
</dbReference>
<dbReference type="OrthoDB" id="76388at2759"/>
<dbReference type="EC" id="3.2.1.14" evidence="3"/>
<evidence type="ECO:0000313" key="18">
    <source>
        <dbReference type="Proteomes" id="UP000008144"/>
    </source>
</evidence>
<organism evidence="16">
    <name type="scientific">Ciona intestinalis</name>
    <name type="common">Transparent sea squirt</name>
    <name type="synonym">Ascidia intestinalis</name>
    <dbReference type="NCBI Taxonomy" id="7719"/>
    <lineage>
        <taxon>Eukaryota</taxon>
        <taxon>Metazoa</taxon>
        <taxon>Chordata</taxon>
        <taxon>Tunicata</taxon>
        <taxon>Ascidiacea</taxon>
        <taxon>Phlebobranchia</taxon>
        <taxon>Cionidae</taxon>
        <taxon>Ciona</taxon>
    </lineage>
</organism>
<evidence type="ECO:0000256" key="12">
    <source>
        <dbReference type="SAM" id="MobiDB-lite"/>
    </source>
</evidence>
<dbReference type="KEGG" id="cin:100135776"/>
<dbReference type="GO" id="GO:0005576">
    <property type="term" value="C:extracellular region"/>
    <property type="evidence" value="ECO:0000318"/>
    <property type="project" value="GO_Central"/>
</dbReference>
<dbReference type="InterPro" id="IPR029070">
    <property type="entry name" value="Chitinase_insertion_sf"/>
</dbReference>
<evidence type="ECO:0000256" key="2">
    <source>
        <dbReference type="ARBA" id="ARBA00009121"/>
    </source>
</evidence>
<reference evidence="18" key="1">
    <citation type="journal article" date="2002" name="Science">
        <title>The draft genome of Ciona intestinalis: insights into chordate and vertebrate origins.</title>
        <authorList>
            <person name="Dehal P."/>
            <person name="Satou Y."/>
            <person name="Campbell R.K."/>
            <person name="Chapman J."/>
            <person name="Degnan B."/>
            <person name="De Tomaso A."/>
            <person name="Davidson B."/>
            <person name="Di Gregorio A."/>
            <person name="Gelpke M."/>
            <person name="Goodstein D.M."/>
            <person name="Harafuji N."/>
            <person name="Hastings K.E."/>
            <person name="Ho I."/>
            <person name="Hotta K."/>
            <person name="Huang W."/>
            <person name="Kawashima T."/>
            <person name="Lemaire P."/>
            <person name="Martinez D."/>
            <person name="Meinertzhagen I.A."/>
            <person name="Necula S."/>
            <person name="Nonaka M."/>
            <person name="Putnam N."/>
            <person name="Rash S."/>
            <person name="Saiga H."/>
            <person name="Satake M."/>
            <person name="Terry A."/>
            <person name="Yamada L."/>
            <person name="Wang H.G."/>
            <person name="Awazu S."/>
            <person name="Azumi K."/>
            <person name="Boore J."/>
            <person name="Branno M."/>
            <person name="Chin-Bow S."/>
            <person name="DeSantis R."/>
            <person name="Doyle S."/>
            <person name="Francino P."/>
            <person name="Keys D.N."/>
            <person name="Haga S."/>
            <person name="Hayashi H."/>
            <person name="Hino K."/>
            <person name="Imai K.S."/>
            <person name="Inaba K."/>
            <person name="Kano S."/>
            <person name="Kobayashi K."/>
            <person name="Kobayashi M."/>
            <person name="Lee B.I."/>
            <person name="Makabe K.W."/>
            <person name="Manohar C."/>
            <person name="Matassi G."/>
            <person name="Medina M."/>
            <person name="Mochizuki Y."/>
            <person name="Mount S."/>
            <person name="Morishita T."/>
            <person name="Miura S."/>
            <person name="Nakayama A."/>
            <person name="Nishizaka S."/>
            <person name="Nomoto H."/>
            <person name="Ohta F."/>
            <person name="Oishi K."/>
            <person name="Rigoutsos I."/>
            <person name="Sano M."/>
            <person name="Sasaki A."/>
            <person name="Sasakura Y."/>
            <person name="Shoguchi E."/>
            <person name="Shin-i T."/>
            <person name="Spagnuolo A."/>
            <person name="Stainier D."/>
            <person name="Suzuki M.M."/>
            <person name="Tassy O."/>
            <person name="Takatori N."/>
            <person name="Tokuoka M."/>
            <person name="Yagi K."/>
            <person name="Yoshizaki F."/>
            <person name="Wada S."/>
            <person name="Zhang C."/>
            <person name="Hyatt P.D."/>
            <person name="Larimer F."/>
            <person name="Detter C."/>
            <person name="Doggett N."/>
            <person name="Glavina T."/>
            <person name="Hawkins T."/>
            <person name="Richardson P."/>
            <person name="Lucas S."/>
            <person name="Kohara Y."/>
            <person name="Levine M."/>
            <person name="Satoh N."/>
            <person name="Rokhsar D.S."/>
        </authorList>
    </citation>
    <scope>NUCLEOTIDE SEQUENCE [LARGE SCALE GENOMIC DNA]</scope>
</reference>
<dbReference type="Gene3D" id="3.20.20.80">
    <property type="entry name" value="Glycosidases"/>
    <property type="match status" value="1"/>
</dbReference>
<dbReference type="GO" id="GO:0000272">
    <property type="term" value="P:polysaccharide catabolic process"/>
    <property type="evidence" value="ECO:0007669"/>
    <property type="project" value="UniProtKB-KW"/>
</dbReference>
<feature type="chain" id="PRO_5010392935" description="chitinase" evidence="13">
    <location>
        <begin position="17"/>
        <end position="648"/>
    </location>
</feature>
<sequence>MKILIVLSLLALTVLSKPSPRLRPPGANLPRKEKDSSGYHRVCYYTNWSQYRPGNGKYIPDDVDPFLCTHIVYSFVEIGSNNQLKLREWNGDQLIDSLLTKKQTNPDLLITAAVGGWNFGTERFTAVCENEANMRMFAKTSVDFLRQFKFDGLDMDWEYPGSRGSPPEDKQRFTRLLEILMEEYEAEALSTGNPRLLLTAAVPAGPSTIEAGFEINAVCSILDLVHIMTYDFHGGSWEKNTGHNAALYPSPPGTIQNDFNIEESVNIWLTNGCDPKKLVLGVPTYGRTYTLLDPLKFGFGANATGPGDAGTYTREAGFLAYYEICPYMNDPAANFIWSDYAMAPAVAVGDQWISFDDVNSIEYKINYMKSLGLGGTMVWAVDNDDFQATCGYKNHLLRQMYFLLVGENSPACGIKPTTTAVTWWPQPDYTNPPQEIDCWYPLQPGETTPAVTTKTTVATPVPTEPTTNPNTPGGTPYPDTTTNRVVTLPPCEGPDCYLECTLKPDGFYADPHRCNCFYQCSDKQAFPKCCSNGLLYNPEIVACDYPENVDCSQTLAPTSPPAPTTTTEQQFTTTLPVTQTTLPATAGPGEFSCTNQANGDYVDPQDCHRFYQCVGEEISSVHECPAGTYFNGLTCDWESTTVPCTTRT</sequence>
<name>A7BK23_CIOIN</name>
<dbReference type="Pfam" id="PF01607">
    <property type="entry name" value="CBM_14"/>
    <property type="match status" value="2"/>
</dbReference>
<comment type="similarity">
    <text evidence="2">Belongs to the glycosyl hydrolase 18 family. Chitinase class II subfamily.</text>
</comment>
<dbReference type="STRING" id="7719.ENSCINP00000028628"/>
<dbReference type="Gene3D" id="2.170.140.10">
    <property type="entry name" value="Chitin binding domain"/>
    <property type="match status" value="2"/>
</dbReference>
<dbReference type="RefSeq" id="NP_001108099.1">
    <property type="nucleotide sequence ID" value="NM_001114627.1"/>
</dbReference>
<accession>A7BK23</accession>
<dbReference type="FunFam" id="3.10.50.10:FF:000001">
    <property type="entry name" value="Chitinase 3-like 1"/>
    <property type="match status" value="1"/>
</dbReference>
<evidence type="ECO:0000256" key="5">
    <source>
        <dbReference type="ARBA" id="ARBA00022729"/>
    </source>
</evidence>
<dbReference type="Pfam" id="PF00704">
    <property type="entry name" value="Glyco_hydro_18"/>
    <property type="match status" value="1"/>
</dbReference>
<evidence type="ECO:0000313" key="17">
    <source>
        <dbReference type="Ensembl" id="ENSCINP00000028628.2"/>
    </source>
</evidence>
<dbReference type="PROSITE" id="PS51910">
    <property type="entry name" value="GH18_2"/>
    <property type="match status" value="1"/>
</dbReference>
<dbReference type="SUPFAM" id="SSF57625">
    <property type="entry name" value="Invertebrate chitin-binding proteins"/>
    <property type="match status" value="2"/>
</dbReference>